<sequence>MYRFANIVLFVLAIFVVMGCSCSKTLCERNIQDEILNVDKLRKQRKKEYRYIKEDAERLFVNSATVYPDTLYCQQYTSLQGYFYGETGFDLYCMWYAQFNANNRKHYRSERKTLNKIFYCVNDMLRCIAGGGTGFTHETYRIPAYTEYYIYKYQNTEANKKPQDNDISQTISNLWQIIATYNNEDMPFEILAYKMKYIYENVEYIKSLLTTEKYHCCLQEYMCRLINENVSMQE</sequence>
<comment type="caution">
    <text evidence="1">The sequence shown here is derived from an EMBL/GenBank/DDBJ whole genome shotgun (WGS) entry which is preliminary data.</text>
</comment>
<proteinExistence type="predicted"/>
<evidence type="ECO:0000313" key="2">
    <source>
        <dbReference type="Proteomes" id="UP000003089"/>
    </source>
</evidence>
<dbReference type="AlphaFoldDB" id="I9H2W2"/>
<dbReference type="PROSITE" id="PS51257">
    <property type="entry name" value="PROKAR_LIPOPROTEIN"/>
    <property type="match status" value="1"/>
</dbReference>
<dbReference type="STRING" id="997884.HMPREF1068_00954"/>
<name>I9H2W2_9BACE</name>
<organism evidence="1 2">
    <name type="scientific">Bacteroides nordii CL02T12C05</name>
    <dbReference type="NCBI Taxonomy" id="997884"/>
    <lineage>
        <taxon>Bacteria</taxon>
        <taxon>Pseudomonadati</taxon>
        <taxon>Bacteroidota</taxon>
        <taxon>Bacteroidia</taxon>
        <taxon>Bacteroidales</taxon>
        <taxon>Bacteroidaceae</taxon>
        <taxon>Bacteroides</taxon>
    </lineage>
</organism>
<dbReference type="EMBL" id="AGXS01000011">
    <property type="protein sequence ID" value="EIY53784.1"/>
    <property type="molecule type" value="Genomic_DNA"/>
</dbReference>
<protein>
    <recommendedName>
        <fullName evidence="3">Lipoprotein</fullName>
    </recommendedName>
</protein>
<dbReference type="HOGENOM" id="CLU_1164049_0_0_10"/>
<reference evidence="1 2" key="1">
    <citation type="submission" date="2012-02" db="EMBL/GenBank/DDBJ databases">
        <title>The Genome Sequence of Bacteroides nordii CL02T12C05.</title>
        <authorList>
            <consortium name="The Broad Institute Genome Sequencing Platform"/>
            <person name="Earl A."/>
            <person name="Ward D."/>
            <person name="Feldgarden M."/>
            <person name="Gevers D."/>
            <person name="Zitomersky N.L."/>
            <person name="Coyne M.J."/>
            <person name="Comstock L.E."/>
            <person name="Young S.K."/>
            <person name="Zeng Q."/>
            <person name="Gargeya S."/>
            <person name="Fitzgerald M."/>
            <person name="Haas B."/>
            <person name="Abouelleil A."/>
            <person name="Alvarado L."/>
            <person name="Arachchi H.M."/>
            <person name="Berlin A."/>
            <person name="Chapman S.B."/>
            <person name="Gearin G."/>
            <person name="Goldberg J."/>
            <person name="Griggs A."/>
            <person name="Gujja S."/>
            <person name="Hansen M."/>
            <person name="Heiman D."/>
            <person name="Howarth C."/>
            <person name="Larimer J."/>
            <person name="Lui A."/>
            <person name="MacDonald P.J.P."/>
            <person name="McCowen C."/>
            <person name="Montmayeur A."/>
            <person name="Murphy C."/>
            <person name="Neiman D."/>
            <person name="Pearson M."/>
            <person name="Priest M."/>
            <person name="Roberts A."/>
            <person name="Saif S."/>
            <person name="Shea T."/>
            <person name="Sisk P."/>
            <person name="Stolte C."/>
            <person name="Sykes S."/>
            <person name="Wortman J."/>
            <person name="Nusbaum C."/>
            <person name="Birren B."/>
        </authorList>
    </citation>
    <scope>NUCLEOTIDE SEQUENCE [LARGE SCALE GENOMIC DNA]</scope>
    <source>
        <strain evidence="1 2">CL02T12C05</strain>
    </source>
</reference>
<gene>
    <name evidence="1" type="ORF">HMPREF1068_00954</name>
</gene>
<dbReference type="Proteomes" id="UP000003089">
    <property type="component" value="Unassembled WGS sequence"/>
</dbReference>
<evidence type="ECO:0000313" key="1">
    <source>
        <dbReference type="EMBL" id="EIY53784.1"/>
    </source>
</evidence>
<keyword evidence="2" id="KW-1185">Reference proteome</keyword>
<accession>I9H2W2</accession>
<evidence type="ECO:0008006" key="3">
    <source>
        <dbReference type="Google" id="ProtNLM"/>
    </source>
</evidence>
<dbReference type="RefSeq" id="WP_007483892.1">
    <property type="nucleotide sequence ID" value="NZ_JH724314.1"/>
</dbReference>
<dbReference type="eggNOG" id="ENOG50315GQ">
    <property type="taxonomic scope" value="Bacteria"/>
</dbReference>
<dbReference type="PATRIC" id="fig|997884.3.peg.965"/>